<feature type="compositionally biased region" description="Gly residues" evidence="10">
    <location>
        <begin position="109"/>
        <end position="119"/>
    </location>
</feature>
<evidence type="ECO:0000313" key="13">
    <source>
        <dbReference type="EMBL" id="KAK4754425.1"/>
    </source>
</evidence>
<feature type="region of interest" description="Disordered" evidence="10">
    <location>
        <begin position="85"/>
        <end position="119"/>
    </location>
</feature>
<reference evidence="13 14" key="1">
    <citation type="journal article" date="2023" name="Hortic Res">
        <title>Pangenome of water caltrop reveals structural variations and asymmetric subgenome divergence after allopolyploidization.</title>
        <authorList>
            <person name="Zhang X."/>
            <person name="Chen Y."/>
            <person name="Wang L."/>
            <person name="Yuan Y."/>
            <person name="Fang M."/>
            <person name="Shi L."/>
            <person name="Lu R."/>
            <person name="Comes H.P."/>
            <person name="Ma Y."/>
            <person name="Chen Y."/>
            <person name="Huang G."/>
            <person name="Zhou Y."/>
            <person name="Zheng Z."/>
            <person name="Qiu Y."/>
        </authorList>
    </citation>
    <scope>NUCLEOTIDE SEQUENCE [LARGE SCALE GENOMIC DNA]</scope>
    <source>
        <tissue evidence="13">Roots</tissue>
    </source>
</reference>
<evidence type="ECO:0000256" key="9">
    <source>
        <dbReference type="PROSITE-ProRule" id="PRU00175"/>
    </source>
</evidence>
<dbReference type="PANTHER" id="PTHR46913">
    <property type="entry name" value="RING-H2 FINGER PROTEIN ATL16"/>
    <property type="match status" value="1"/>
</dbReference>
<organism evidence="13 14">
    <name type="scientific">Trapa incisa</name>
    <dbReference type="NCBI Taxonomy" id="236973"/>
    <lineage>
        <taxon>Eukaryota</taxon>
        <taxon>Viridiplantae</taxon>
        <taxon>Streptophyta</taxon>
        <taxon>Embryophyta</taxon>
        <taxon>Tracheophyta</taxon>
        <taxon>Spermatophyta</taxon>
        <taxon>Magnoliopsida</taxon>
        <taxon>eudicotyledons</taxon>
        <taxon>Gunneridae</taxon>
        <taxon>Pentapetalae</taxon>
        <taxon>rosids</taxon>
        <taxon>malvids</taxon>
        <taxon>Myrtales</taxon>
        <taxon>Lythraceae</taxon>
        <taxon>Trapa</taxon>
    </lineage>
</organism>
<feature type="transmembrane region" description="Helical" evidence="11">
    <location>
        <begin position="51"/>
        <end position="75"/>
    </location>
</feature>
<dbReference type="InterPro" id="IPR044600">
    <property type="entry name" value="ATL1/ATL16-like"/>
</dbReference>
<name>A0AAN7JT87_9MYRT</name>
<keyword evidence="4" id="KW-0808">Transferase</keyword>
<dbReference type="EMBL" id="JAXIOK010000015">
    <property type="protein sequence ID" value="KAK4754425.1"/>
    <property type="molecule type" value="Genomic_DNA"/>
</dbReference>
<dbReference type="Proteomes" id="UP001345219">
    <property type="component" value="Chromosome 2"/>
</dbReference>
<sequence length="286" mass="30944">MGTTGNPNRWPPYNAYKDCSLGICTVYCPQWCYIIFPPPPPSSYGDLHVNYFSPLVIAVIGILASAFLLVIYYTLVTKYCRRRRRSRQGGGGDGHRVSDLNGANETEGQIGGGGGGGGGRAAGLEESAIKSITVYRYRVRDGLVEETDCSVCLSEFEEEESLRLLPKCNHAFHLPCIDRWLKSNASCPLCRSIISSSPMPPPTATPLRREVPPPPPPQSLAAAAAHHRQLATGDAVRVSTHAYCRTADAAAAAVVILLDDRRLSVQEEAVVDLFCDELGRTSVLLG</sequence>
<evidence type="ECO:0000256" key="8">
    <source>
        <dbReference type="ARBA" id="ARBA00022833"/>
    </source>
</evidence>
<evidence type="ECO:0000256" key="1">
    <source>
        <dbReference type="ARBA" id="ARBA00000900"/>
    </source>
</evidence>
<dbReference type="EC" id="2.3.2.27" evidence="3"/>
<evidence type="ECO:0000256" key="11">
    <source>
        <dbReference type="SAM" id="Phobius"/>
    </source>
</evidence>
<dbReference type="InterPro" id="IPR013083">
    <property type="entry name" value="Znf_RING/FYVE/PHD"/>
</dbReference>
<dbReference type="PROSITE" id="PS50089">
    <property type="entry name" value="ZF_RING_2"/>
    <property type="match status" value="1"/>
</dbReference>
<evidence type="ECO:0000256" key="7">
    <source>
        <dbReference type="ARBA" id="ARBA00022786"/>
    </source>
</evidence>
<keyword evidence="7" id="KW-0833">Ubl conjugation pathway</keyword>
<dbReference type="Pfam" id="PF13639">
    <property type="entry name" value="zf-RING_2"/>
    <property type="match status" value="1"/>
</dbReference>
<feature type="domain" description="RING-type" evidence="12">
    <location>
        <begin position="149"/>
        <end position="191"/>
    </location>
</feature>
<dbReference type="GO" id="GO:0008270">
    <property type="term" value="F:zinc ion binding"/>
    <property type="evidence" value="ECO:0007669"/>
    <property type="project" value="UniProtKB-KW"/>
</dbReference>
<dbReference type="InterPro" id="IPR001841">
    <property type="entry name" value="Znf_RING"/>
</dbReference>
<keyword evidence="8" id="KW-0862">Zinc</keyword>
<proteinExistence type="predicted"/>
<keyword evidence="5" id="KW-0479">Metal-binding</keyword>
<keyword evidence="11" id="KW-0812">Transmembrane</keyword>
<accession>A0AAN7JT87</accession>
<dbReference type="Gene3D" id="3.30.40.10">
    <property type="entry name" value="Zinc/RING finger domain, C3HC4 (zinc finger)"/>
    <property type="match status" value="1"/>
</dbReference>
<keyword evidence="6 9" id="KW-0863">Zinc-finger</keyword>
<protein>
    <recommendedName>
        <fullName evidence="3">RING-type E3 ubiquitin transferase</fullName>
        <ecNumber evidence="3">2.3.2.27</ecNumber>
    </recommendedName>
</protein>
<comment type="pathway">
    <text evidence="2">Protein modification; protein ubiquitination.</text>
</comment>
<evidence type="ECO:0000256" key="5">
    <source>
        <dbReference type="ARBA" id="ARBA00022723"/>
    </source>
</evidence>
<comment type="catalytic activity">
    <reaction evidence="1">
        <text>S-ubiquitinyl-[E2 ubiquitin-conjugating enzyme]-L-cysteine + [acceptor protein]-L-lysine = [E2 ubiquitin-conjugating enzyme]-L-cysteine + N(6)-ubiquitinyl-[acceptor protein]-L-lysine.</text>
        <dbReference type="EC" id="2.3.2.27"/>
    </reaction>
</comment>
<gene>
    <name evidence="13" type="ORF">SAY87_002529</name>
</gene>
<comment type="caution">
    <text evidence="13">The sequence shown here is derived from an EMBL/GenBank/DDBJ whole genome shotgun (WGS) entry which is preliminary data.</text>
</comment>
<evidence type="ECO:0000256" key="10">
    <source>
        <dbReference type="SAM" id="MobiDB-lite"/>
    </source>
</evidence>
<keyword evidence="11" id="KW-1133">Transmembrane helix</keyword>
<dbReference type="GO" id="GO:0061630">
    <property type="term" value="F:ubiquitin protein ligase activity"/>
    <property type="evidence" value="ECO:0007669"/>
    <property type="project" value="UniProtKB-EC"/>
</dbReference>
<evidence type="ECO:0000256" key="6">
    <source>
        <dbReference type="ARBA" id="ARBA00022771"/>
    </source>
</evidence>
<dbReference type="SUPFAM" id="SSF57850">
    <property type="entry name" value="RING/U-box"/>
    <property type="match status" value="1"/>
</dbReference>
<evidence type="ECO:0000256" key="3">
    <source>
        <dbReference type="ARBA" id="ARBA00012483"/>
    </source>
</evidence>
<feature type="region of interest" description="Disordered" evidence="10">
    <location>
        <begin position="198"/>
        <end position="220"/>
    </location>
</feature>
<dbReference type="GO" id="GO:0016567">
    <property type="term" value="P:protein ubiquitination"/>
    <property type="evidence" value="ECO:0007669"/>
    <property type="project" value="InterPro"/>
</dbReference>
<evidence type="ECO:0000256" key="2">
    <source>
        <dbReference type="ARBA" id="ARBA00004906"/>
    </source>
</evidence>
<keyword evidence="11" id="KW-0472">Membrane</keyword>
<evidence type="ECO:0000313" key="14">
    <source>
        <dbReference type="Proteomes" id="UP001345219"/>
    </source>
</evidence>
<evidence type="ECO:0000259" key="12">
    <source>
        <dbReference type="PROSITE" id="PS50089"/>
    </source>
</evidence>
<dbReference type="PANTHER" id="PTHR46913:SF22">
    <property type="entry name" value="RING-TYPE E3 UBIQUITIN TRANSFERASE"/>
    <property type="match status" value="1"/>
</dbReference>
<keyword evidence="14" id="KW-1185">Reference proteome</keyword>
<dbReference type="SMART" id="SM00184">
    <property type="entry name" value="RING"/>
    <property type="match status" value="1"/>
</dbReference>
<dbReference type="AlphaFoldDB" id="A0AAN7JT87"/>
<evidence type="ECO:0000256" key="4">
    <source>
        <dbReference type="ARBA" id="ARBA00022679"/>
    </source>
</evidence>